<protein>
    <submittedName>
        <fullName evidence="1">Uncharacterized protein</fullName>
    </submittedName>
</protein>
<organism evidence="1 2">
    <name type="scientific">Schizothecium vesticola</name>
    <dbReference type="NCBI Taxonomy" id="314040"/>
    <lineage>
        <taxon>Eukaryota</taxon>
        <taxon>Fungi</taxon>
        <taxon>Dikarya</taxon>
        <taxon>Ascomycota</taxon>
        <taxon>Pezizomycotina</taxon>
        <taxon>Sordariomycetes</taxon>
        <taxon>Sordariomycetidae</taxon>
        <taxon>Sordariales</taxon>
        <taxon>Schizotheciaceae</taxon>
        <taxon>Schizothecium</taxon>
    </lineage>
</organism>
<proteinExistence type="predicted"/>
<gene>
    <name evidence="1" type="ORF">B0T18DRAFT_441706</name>
</gene>
<evidence type="ECO:0000313" key="2">
    <source>
        <dbReference type="Proteomes" id="UP001172155"/>
    </source>
</evidence>
<sequence length="121" mass="13971">MAPLDSVASGIPILDNRDNRYIFIIPMPVVLDHEVMTELEDKPVIVGITAIDPVCLYIFVRPPRTVFGRYCDSILVFQKFRHRESKDPRDKIYGVLGLQKLLCIAPDYDQRFSQVYMDLIL</sequence>
<comment type="caution">
    <text evidence="1">The sequence shown here is derived from an EMBL/GenBank/DDBJ whole genome shotgun (WGS) entry which is preliminary data.</text>
</comment>
<reference evidence="1" key="1">
    <citation type="submission" date="2023-06" db="EMBL/GenBank/DDBJ databases">
        <title>Genome-scale phylogeny and comparative genomics of the fungal order Sordariales.</title>
        <authorList>
            <consortium name="Lawrence Berkeley National Laboratory"/>
            <person name="Hensen N."/>
            <person name="Bonometti L."/>
            <person name="Westerberg I."/>
            <person name="Brannstrom I.O."/>
            <person name="Guillou S."/>
            <person name="Cros-Aarteil S."/>
            <person name="Calhoun S."/>
            <person name="Haridas S."/>
            <person name="Kuo A."/>
            <person name="Mondo S."/>
            <person name="Pangilinan J."/>
            <person name="Riley R."/>
            <person name="LaButti K."/>
            <person name="Andreopoulos B."/>
            <person name="Lipzen A."/>
            <person name="Chen C."/>
            <person name="Yanf M."/>
            <person name="Daum C."/>
            <person name="Ng V."/>
            <person name="Clum A."/>
            <person name="Steindorff A."/>
            <person name="Ohm R."/>
            <person name="Martin F."/>
            <person name="Silar P."/>
            <person name="Natvig D."/>
            <person name="Lalanne C."/>
            <person name="Gautier V."/>
            <person name="Ament-velasquez S.L."/>
            <person name="Kruys A."/>
            <person name="Hutchinson M.I."/>
            <person name="Powell A.J."/>
            <person name="Barry K."/>
            <person name="Miller A.N."/>
            <person name="Grigoriev I.V."/>
            <person name="Debuchy R."/>
            <person name="Gladieux P."/>
            <person name="Thoren M.H."/>
            <person name="Johannesson H."/>
        </authorList>
    </citation>
    <scope>NUCLEOTIDE SEQUENCE</scope>
    <source>
        <strain evidence="1">SMH3187-1</strain>
    </source>
</reference>
<keyword evidence="2" id="KW-1185">Reference proteome</keyword>
<dbReference type="Proteomes" id="UP001172155">
    <property type="component" value="Unassembled WGS sequence"/>
</dbReference>
<dbReference type="EMBL" id="JAUKUD010000001">
    <property type="protein sequence ID" value="KAK0752987.1"/>
    <property type="molecule type" value="Genomic_DNA"/>
</dbReference>
<accession>A0AA40KBS8</accession>
<dbReference type="AlphaFoldDB" id="A0AA40KBS8"/>
<name>A0AA40KBS8_9PEZI</name>
<evidence type="ECO:0000313" key="1">
    <source>
        <dbReference type="EMBL" id="KAK0752987.1"/>
    </source>
</evidence>